<feature type="compositionally biased region" description="Basic and acidic residues" evidence="1">
    <location>
        <begin position="73"/>
        <end position="82"/>
    </location>
</feature>
<keyword evidence="3" id="KW-1185">Reference proteome</keyword>
<reference evidence="2 3" key="1">
    <citation type="journal article" date="2019" name="Sci. Rep.">
        <title>Orb-weaving spider Araneus ventricosus genome elucidates the spidroin gene catalogue.</title>
        <authorList>
            <person name="Kono N."/>
            <person name="Nakamura H."/>
            <person name="Ohtoshi R."/>
            <person name="Moran D.A.P."/>
            <person name="Shinohara A."/>
            <person name="Yoshida Y."/>
            <person name="Fujiwara M."/>
            <person name="Mori M."/>
            <person name="Tomita M."/>
            <person name="Arakawa K."/>
        </authorList>
    </citation>
    <scope>NUCLEOTIDE SEQUENCE [LARGE SCALE GENOMIC DNA]</scope>
</reference>
<dbReference type="EMBL" id="BGPR01001627">
    <property type="protein sequence ID" value="GBM58243.1"/>
    <property type="molecule type" value="Genomic_DNA"/>
</dbReference>
<evidence type="ECO:0000256" key="1">
    <source>
        <dbReference type="SAM" id="MobiDB-lite"/>
    </source>
</evidence>
<evidence type="ECO:0000313" key="2">
    <source>
        <dbReference type="EMBL" id="GBM58243.1"/>
    </source>
</evidence>
<feature type="region of interest" description="Disordered" evidence="1">
    <location>
        <begin position="1"/>
        <end position="93"/>
    </location>
</feature>
<protein>
    <submittedName>
        <fullName evidence="2">Uncharacterized protein</fullName>
    </submittedName>
</protein>
<proteinExistence type="predicted"/>
<evidence type="ECO:0000313" key="3">
    <source>
        <dbReference type="Proteomes" id="UP000499080"/>
    </source>
</evidence>
<dbReference type="AlphaFoldDB" id="A0A4Y2GXM1"/>
<gene>
    <name evidence="2" type="ORF">AVEN_85842_1</name>
</gene>
<organism evidence="2 3">
    <name type="scientific">Araneus ventricosus</name>
    <name type="common">Orbweaver spider</name>
    <name type="synonym">Epeira ventricosa</name>
    <dbReference type="NCBI Taxonomy" id="182803"/>
    <lineage>
        <taxon>Eukaryota</taxon>
        <taxon>Metazoa</taxon>
        <taxon>Ecdysozoa</taxon>
        <taxon>Arthropoda</taxon>
        <taxon>Chelicerata</taxon>
        <taxon>Arachnida</taxon>
        <taxon>Araneae</taxon>
        <taxon>Araneomorphae</taxon>
        <taxon>Entelegynae</taxon>
        <taxon>Araneoidea</taxon>
        <taxon>Araneidae</taxon>
        <taxon>Araneus</taxon>
    </lineage>
</organism>
<comment type="caution">
    <text evidence="2">The sequence shown here is derived from an EMBL/GenBank/DDBJ whole genome shotgun (WGS) entry which is preliminary data.</text>
</comment>
<sequence>MTRTTTELAPPSPNFHATPTGGRLTTTYDLTCNRPHTRRIFSGGFEPGALRPQSRDLTTRPPRPGMNAEEYEEPHRFQKEENGTSDNGNKNHDASVVAAEMMGKVKWRTKDGLLDSCQVVQSAEIKGKEEFN</sequence>
<accession>A0A4Y2GXM1</accession>
<name>A0A4Y2GXM1_ARAVE</name>
<dbReference type="Proteomes" id="UP000499080">
    <property type="component" value="Unassembled WGS sequence"/>
</dbReference>